<evidence type="ECO:0000313" key="1">
    <source>
        <dbReference type="EMBL" id="AUB37849.1"/>
    </source>
</evidence>
<dbReference type="EMBL" id="CP024785">
    <property type="protein sequence ID" value="AUB37849.1"/>
    <property type="molecule type" value="Genomic_DNA"/>
</dbReference>
<accession>A0A2K8SQW1</accession>
<proteinExistence type="predicted"/>
<sequence>MYLSLTRGLLGVFPQPYPFKLFYLCLKVDMSGVLGSEKI</sequence>
<protein>
    <submittedName>
        <fullName evidence="1">Uncharacterized protein</fullName>
    </submittedName>
</protein>
<dbReference type="KEGG" id="nfl:COO91_03801"/>
<keyword evidence="2" id="KW-1185">Reference proteome</keyword>
<gene>
    <name evidence="1" type="ORF">COO91_03801</name>
</gene>
<name>A0A2K8SQW1_9NOSO</name>
<evidence type="ECO:0000313" key="2">
    <source>
        <dbReference type="Proteomes" id="UP000232003"/>
    </source>
</evidence>
<reference evidence="1 2" key="1">
    <citation type="submission" date="2017-11" db="EMBL/GenBank/DDBJ databases">
        <title>Complete genome of a free-living desiccation-tolerant cyanobacterium and its photosynthetic adaptation to extreme terrestrial habitat.</title>
        <authorList>
            <person name="Shang J."/>
        </authorList>
    </citation>
    <scope>NUCLEOTIDE SEQUENCE [LARGE SCALE GENOMIC DNA]</scope>
    <source>
        <strain evidence="1 2">CCNUN1</strain>
    </source>
</reference>
<dbReference type="Proteomes" id="UP000232003">
    <property type="component" value="Chromosome"/>
</dbReference>
<organism evidence="1 2">
    <name type="scientific">Nostoc flagelliforme CCNUN1</name>
    <dbReference type="NCBI Taxonomy" id="2038116"/>
    <lineage>
        <taxon>Bacteria</taxon>
        <taxon>Bacillati</taxon>
        <taxon>Cyanobacteriota</taxon>
        <taxon>Cyanophyceae</taxon>
        <taxon>Nostocales</taxon>
        <taxon>Nostocaceae</taxon>
        <taxon>Nostoc</taxon>
    </lineage>
</organism>
<dbReference type="AlphaFoldDB" id="A0A2K8SQW1"/>